<keyword evidence="1" id="KW-0472">Membrane</keyword>
<accession>A0A163X7B4</accession>
<evidence type="ECO:0000256" key="1">
    <source>
        <dbReference type="SAM" id="Phobius"/>
    </source>
</evidence>
<reference evidence="2 3" key="1">
    <citation type="submission" date="2016-03" db="EMBL/GenBank/DDBJ databases">
        <title>Microsymbionts genomes from the relict species Vavilovia formosa (Stev.) Fed.</title>
        <authorList>
            <person name="Kopat V."/>
            <person name="Chirak E."/>
            <person name="Kimeklis A."/>
            <person name="Andronov E."/>
        </authorList>
    </citation>
    <scope>NUCLEOTIDE SEQUENCE [LARGE SCALE GENOMIC DNA]</scope>
    <source>
        <strain evidence="2 3">Vaf07</strain>
    </source>
</reference>
<evidence type="ECO:0000313" key="3">
    <source>
        <dbReference type="Proteomes" id="UP000076574"/>
    </source>
</evidence>
<name>A0A163X7B4_9BRAD</name>
<organism evidence="2 3">
    <name type="scientific">Tardiphaga robiniae</name>
    <dbReference type="NCBI Taxonomy" id="943830"/>
    <lineage>
        <taxon>Bacteria</taxon>
        <taxon>Pseudomonadati</taxon>
        <taxon>Pseudomonadota</taxon>
        <taxon>Alphaproteobacteria</taxon>
        <taxon>Hyphomicrobiales</taxon>
        <taxon>Nitrobacteraceae</taxon>
        <taxon>Tardiphaga</taxon>
    </lineage>
</organism>
<proteinExistence type="predicted"/>
<dbReference type="Proteomes" id="UP000076574">
    <property type="component" value="Unassembled WGS sequence"/>
</dbReference>
<keyword evidence="1" id="KW-1133">Transmembrane helix</keyword>
<evidence type="ECO:0000313" key="2">
    <source>
        <dbReference type="EMBL" id="KZD20516.1"/>
    </source>
</evidence>
<dbReference type="EMBL" id="LVYV01000056">
    <property type="protein sequence ID" value="KZD20516.1"/>
    <property type="molecule type" value="Genomic_DNA"/>
</dbReference>
<protein>
    <submittedName>
        <fullName evidence="2">Uncharacterized protein</fullName>
    </submittedName>
</protein>
<feature type="transmembrane region" description="Helical" evidence="1">
    <location>
        <begin position="50"/>
        <end position="71"/>
    </location>
</feature>
<dbReference type="AlphaFoldDB" id="A0A163X7B4"/>
<sequence>MFLMGLGALLVLGGVLYMARAAIWRGSLSGPDSSRPVRDTLEPPRRGMRFLGLGTNWPGILLMVIGAVLLVSGASF</sequence>
<comment type="caution">
    <text evidence="2">The sequence shown here is derived from an EMBL/GenBank/DDBJ whole genome shotgun (WGS) entry which is preliminary data.</text>
</comment>
<keyword evidence="3" id="KW-1185">Reference proteome</keyword>
<keyword evidence="1" id="KW-0812">Transmembrane</keyword>
<gene>
    <name evidence="2" type="ORF">A4A58_19315</name>
</gene>